<evidence type="ECO:0000313" key="7">
    <source>
        <dbReference type="Proteomes" id="UP000679725"/>
    </source>
</evidence>
<dbReference type="RefSeq" id="WP_215235363.1">
    <property type="nucleotide sequence ID" value="NZ_CAJRAU010000006.1"/>
</dbReference>
<dbReference type="EMBL" id="CAJRAU010000006">
    <property type="protein sequence ID" value="CAG5072188.1"/>
    <property type="molecule type" value="Genomic_DNA"/>
</dbReference>
<dbReference type="PANTHER" id="PTHR11113">
    <property type="entry name" value="N-ACETYLGLUCOSAMINE-6-PHOSPHATE DEACETYLASE"/>
    <property type="match status" value="1"/>
</dbReference>
<dbReference type="Proteomes" id="UP000679725">
    <property type="component" value="Unassembled WGS sequence"/>
</dbReference>
<comment type="cofactor">
    <cofactor evidence="3">
        <name>Mn(2+)</name>
        <dbReference type="ChEBI" id="CHEBI:29035"/>
    </cofactor>
</comment>
<evidence type="ECO:0000256" key="3">
    <source>
        <dbReference type="HAMAP-Rule" id="MF_01518"/>
    </source>
</evidence>
<keyword evidence="2 3" id="KW-0464">Manganese</keyword>
<dbReference type="HAMAP" id="MF_01518">
    <property type="entry name" value="Adenine_deamin"/>
    <property type="match status" value="1"/>
</dbReference>
<dbReference type="InterPro" id="IPR032466">
    <property type="entry name" value="Metal_Hydrolase"/>
</dbReference>
<evidence type="ECO:0000256" key="2">
    <source>
        <dbReference type="ARBA" id="ARBA00023211"/>
    </source>
</evidence>
<evidence type="ECO:0000313" key="6">
    <source>
        <dbReference type="EMBL" id="CAG5072188.1"/>
    </source>
</evidence>
<dbReference type="EC" id="3.5.4.2" evidence="3"/>
<protein>
    <recommendedName>
        <fullName evidence="3">Adenine deaminase</fullName>
        <shortName evidence="3">Adenase</shortName>
        <shortName evidence="3">Adenine aminase</shortName>
        <ecNumber evidence="3">3.5.4.2</ecNumber>
    </recommendedName>
</protein>
<keyword evidence="7" id="KW-1185">Reference proteome</keyword>
<evidence type="ECO:0000259" key="5">
    <source>
        <dbReference type="Pfam" id="PF13382"/>
    </source>
</evidence>
<evidence type="ECO:0000259" key="4">
    <source>
        <dbReference type="Pfam" id="PF01979"/>
    </source>
</evidence>
<dbReference type="Pfam" id="PF13382">
    <property type="entry name" value="Adenine_deam_C"/>
    <property type="match status" value="1"/>
</dbReference>
<dbReference type="InterPro" id="IPR006679">
    <property type="entry name" value="Adenine_deam"/>
</dbReference>
<proteinExistence type="inferred from homology"/>
<dbReference type="SUPFAM" id="SSF51556">
    <property type="entry name" value="Metallo-dependent hydrolases"/>
    <property type="match status" value="1"/>
</dbReference>
<dbReference type="Gene3D" id="3.20.20.140">
    <property type="entry name" value="Metal-dependent hydrolases"/>
    <property type="match status" value="1"/>
</dbReference>
<dbReference type="NCBIfam" id="TIGR01178">
    <property type="entry name" value="ade"/>
    <property type="match status" value="1"/>
</dbReference>
<gene>
    <name evidence="6" type="primary">ade_1</name>
    <name evidence="3" type="synonym">ade</name>
    <name evidence="6" type="ORF">DYBT9623_04070</name>
</gene>
<sequence>MKVNIVNILQKNIYEAELKISGKHIESIVKLGPENPALSYALPGFVDAHVHIESSMLTPAQFARLAVVHGTVATVSDPHEIGNVLGLPGVDFMIEDGKRVPFKFCFGAPSCVPATVFETAGAVIDAEQVGQLLSREDIDYLAEVMNFPGVLNEDPDMMAKIAWARHYNKVVDGHAPGLRGEAAKLYASNGISTDHECFTYDEAREKIDYGVKILIREGSAAKNFEALIPLIAEFPEKIMFCSDDKHPDNLVEEHINVLIKRALASGYDLWNVLLAACINPVLHYSLPVGLLKTGDAADFVLIDNLQDFNLLETWIDGEQVAKNGISNIPDLKSTHLNHFDCDFKTAADFALNNEYAGEGRNEVRVIEAFDGQLITGQAIEQLIVSNKTIESDPEIDVLKIVVVNRYQNAIPAVAFIKNFGLKEGAIASSVAHDSHNIIAVGVNDELIAQAVNLIIGAKGGVAAVGNGEEKLLPLPIAGLMSDEDGYKVAASYTEIDQFVKKELKATLQSPFMTLSFMALLVIPSLKLSDKGLFDGDNFRFVPLSI</sequence>
<keyword evidence="1 3" id="KW-0378">Hydrolase</keyword>
<dbReference type="InterPro" id="IPR006680">
    <property type="entry name" value="Amidohydro-rel"/>
</dbReference>
<dbReference type="GO" id="GO:0000034">
    <property type="term" value="F:adenine deaminase activity"/>
    <property type="evidence" value="ECO:0007669"/>
    <property type="project" value="UniProtKB-EC"/>
</dbReference>
<dbReference type="Pfam" id="PF01979">
    <property type="entry name" value="Amidohydro_1"/>
    <property type="match status" value="1"/>
</dbReference>
<comment type="similarity">
    <text evidence="3">Belongs to the metallo-dependent hydrolases superfamily. Adenine deaminase family.</text>
</comment>
<name>A0ABM8UVJ9_9BACT</name>
<reference evidence="6 7" key="1">
    <citation type="submission" date="2021-04" db="EMBL/GenBank/DDBJ databases">
        <authorList>
            <person name="Rodrigo-Torres L."/>
            <person name="Arahal R. D."/>
            <person name="Lucena T."/>
        </authorList>
    </citation>
    <scope>NUCLEOTIDE SEQUENCE [LARGE SCALE GENOMIC DNA]</scope>
    <source>
        <strain evidence="6 7">CECT 9623</strain>
    </source>
</reference>
<evidence type="ECO:0000256" key="1">
    <source>
        <dbReference type="ARBA" id="ARBA00022801"/>
    </source>
</evidence>
<accession>A0ABM8UVJ9</accession>
<feature type="domain" description="Adenine deaminase C-terminal" evidence="5">
    <location>
        <begin position="372"/>
        <end position="538"/>
    </location>
</feature>
<dbReference type="CDD" id="cd01295">
    <property type="entry name" value="AdeC"/>
    <property type="match status" value="1"/>
</dbReference>
<comment type="catalytic activity">
    <reaction evidence="3">
        <text>adenine + H2O + H(+) = hypoxanthine + NH4(+)</text>
        <dbReference type="Rhea" id="RHEA:23688"/>
        <dbReference type="ChEBI" id="CHEBI:15377"/>
        <dbReference type="ChEBI" id="CHEBI:15378"/>
        <dbReference type="ChEBI" id="CHEBI:16708"/>
        <dbReference type="ChEBI" id="CHEBI:17368"/>
        <dbReference type="ChEBI" id="CHEBI:28938"/>
        <dbReference type="EC" id="3.5.4.2"/>
    </reaction>
</comment>
<comment type="caution">
    <text evidence="6">The sequence shown here is derived from an EMBL/GenBank/DDBJ whole genome shotgun (WGS) entry which is preliminary data.</text>
</comment>
<organism evidence="6 7">
    <name type="scientific">Dyadobacter linearis</name>
    <dbReference type="NCBI Taxonomy" id="2823330"/>
    <lineage>
        <taxon>Bacteria</taxon>
        <taxon>Pseudomonadati</taxon>
        <taxon>Bacteroidota</taxon>
        <taxon>Cytophagia</taxon>
        <taxon>Cytophagales</taxon>
        <taxon>Spirosomataceae</taxon>
        <taxon>Dyadobacter</taxon>
    </lineage>
</organism>
<dbReference type="PANTHER" id="PTHR11113:SF2">
    <property type="entry name" value="ADENINE DEAMINASE"/>
    <property type="match status" value="1"/>
</dbReference>
<feature type="domain" description="Amidohydrolase-related" evidence="4">
    <location>
        <begin position="40"/>
        <end position="320"/>
    </location>
</feature>
<dbReference type="InterPro" id="IPR026912">
    <property type="entry name" value="Adenine_deam_C"/>
</dbReference>